<proteinExistence type="predicted"/>
<dbReference type="AlphaFoldDB" id="A0A843XE19"/>
<accession>A0A843XE19</accession>
<evidence type="ECO:0000256" key="1">
    <source>
        <dbReference type="SAM" id="Phobius"/>
    </source>
</evidence>
<organism evidence="2 3">
    <name type="scientific">Colocasia esculenta</name>
    <name type="common">Wild taro</name>
    <name type="synonym">Arum esculentum</name>
    <dbReference type="NCBI Taxonomy" id="4460"/>
    <lineage>
        <taxon>Eukaryota</taxon>
        <taxon>Viridiplantae</taxon>
        <taxon>Streptophyta</taxon>
        <taxon>Embryophyta</taxon>
        <taxon>Tracheophyta</taxon>
        <taxon>Spermatophyta</taxon>
        <taxon>Magnoliopsida</taxon>
        <taxon>Liliopsida</taxon>
        <taxon>Araceae</taxon>
        <taxon>Aroideae</taxon>
        <taxon>Colocasieae</taxon>
        <taxon>Colocasia</taxon>
    </lineage>
</organism>
<comment type="caution">
    <text evidence="2">The sequence shown here is derived from an EMBL/GenBank/DDBJ whole genome shotgun (WGS) entry which is preliminary data.</text>
</comment>
<gene>
    <name evidence="2" type="ORF">Taro_050683</name>
</gene>
<name>A0A843XE19_COLES</name>
<reference evidence="2" key="1">
    <citation type="submission" date="2017-07" db="EMBL/GenBank/DDBJ databases">
        <title>Taro Niue Genome Assembly and Annotation.</title>
        <authorList>
            <person name="Atibalentja N."/>
            <person name="Keating K."/>
            <person name="Fields C.J."/>
        </authorList>
    </citation>
    <scope>NUCLEOTIDE SEQUENCE</scope>
    <source>
        <strain evidence="2">Niue_2</strain>
        <tissue evidence="2">Leaf</tissue>
    </source>
</reference>
<sequence length="327" mass="36784">MSVCSREWREIVKWGVSAQGMLKEIKRGHVVSWRRVGVMPREKRPAPSLSVVEPSLKRIFGSPSSVHPFVSFLLLVTIVGFSRRSWVNGGHLVFKQIILSPKDGFFCQSFFFLLLLWGCLVLLQQEDPIENAPTSKHHMVLLTKRWSLRLSRGFRALFGHCGPETEQRRFVQAKGELLRSFLWCFGLLAARGRGFHARMKVGFSRATDSTVAFETRQTSPSRSWELGPESLKVPSLGLQLCGLQVWCWLVSNVLWLVVVERQLDLSFVTVRLRGGSCVVLSGDSLVELLPVGVCPGAGTVVVVVPWWYLVVVVLLPYMGRLPMKIVA</sequence>
<keyword evidence="3" id="KW-1185">Reference proteome</keyword>
<keyword evidence="1" id="KW-0472">Membrane</keyword>
<evidence type="ECO:0000313" key="3">
    <source>
        <dbReference type="Proteomes" id="UP000652761"/>
    </source>
</evidence>
<dbReference type="EMBL" id="NMUH01007711">
    <property type="protein sequence ID" value="MQM17708.1"/>
    <property type="molecule type" value="Genomic_DNA"/>
</dbReference>
<feature type="transmembrane region" description="Helical" evidence="1">
    <location>
        <begin position="288"/>
        <end position="315"/>
    </location>
</feature>
<keyword evidence="1" id="KW-1133">Transmembrane helix</keyword>
<protein>
    <submittedName>
        <fullName evidence="2">Uncharacterized protein</fullName>
    </submittedName>
</protein>
<evidence type="ECO:0000313" key="2">
    <source>
        <dbReference type="EMBL" id="MQM17708.1"/>
    </source>
</evidence>
<dbReference type="Proteomes" id="UP000652761">
    <property type="component" value="Unassembled WGS sequence"/>
</dbReference>
<keyword evidence="1" id="KW-0812">Transmembrane</keyword>